<keyword evidence="1" id="KW-0808">Transferase</keyword>
<gene>
    <name evidence="1" type="primary">purN</name>
    <name evidence="1" type="ORF">FVB9532_03205</name>
</gene>
<protein>
    <submittedName>
        <fullName evidence="1">Phosphoribosylglycinamide formyltransferase</fullName>
        <ecNumber evidence="1">2.1.2.2</ecNumber>
    </submittedName>
</protein>
<keyword evidence="2" id="KW-1185">Reference proteome</keyword>
<dbReference type="Proteomes" id="UP000356253">
    <property type="component" value="Unassembled WGS sequence"/>
</dbReference>
<evidence type="ECO:0000313" key="1">
    <source>
        <dbReference type="EMBL" id="VVV01911.1"/>
    </source>
</evidence>
<sequence length="196" mass="22431">MDSSNSAKKIVIFASGQGSNAKNIIYHFKDRNDVKIAHVMSNNIRANVLKMAHEHEISSLYFDRIALYNSNEVLHLLKDAQPDLIVLAGFLWMMPENILNEFEGKIINIHPALLPKYGGKGMYGNYVHEAVLENEEKESGITIHWVNENYDEGKTIAQFKVDVHPSDSVKTLREKIQQLEKKHFPKVIDQILFKES</sequence>
<name>A0AC61YBT8_9FLAO</name>
<comment type="caution">
    <text evidence="1">The sequence shown here is derived from an EMBL/GenBank/DDBJ whole genome shotgun (WGS) entry which is preliminary data.</text>
</comment>
<proteinExistence type="predicted"/>
<accession>A0AC61YBT8</accession>
<reference evidence="1" key="1">
    <citation type="submission" date="2019-09" db="EMBL/GenBank/DDBJ databases">
        <authorList>
            <person name="Rodrigo-Torres L."/>
            <person name="Arahal R. D."/>
            <person name="Lucena T."/>
        </authorList>
    </citation>
    <scope>NUCLEOTIDE SEQUENCE</scope>
    <source>
        <strain evidence="1">ISS653</strain>
    </source>
</reference>
<dbReference type="EC" id="2.1.2.2" evidence="1"/>
<organism evidence="1 2">
    <name type="scientific">Mesonia oceanica</name>
    <dbReference type="NCBI Taxonomy" id="2687242"/>
    <lineage>
        <taxon>Bacteria</taxon>
        <taxon>Pseudomonadati</taxon>
        <taxon>Bacteroidota</taxon>
        <taxon>Flavobacteriia</taxon>
        <taxon>Flavobacteriales</taxon>
        <taxon>Flavobacteriaceae</taxon>
        <taxon>Mesonia</taxon>
    </lineage>
</organism>
<dbReference type="EMBL" id="CABVMM010000013">
    <property type="protein sequence ID" value="VVV01911.1"/>
    <property type="molecule type" value="Genomic_DNA"/>
</dbReference>
<evidence type="ECO:0000313" key="2">
    <source>
        <dbReference type="Proteomes" id="UP000356253"/>
    </source>
</evidence>